<evidence type="ECO:0000313" key="2">
    <source>
        <dbReference type="EMBL" id="WMV30494.1"/>
    </source>
</evidence>
<dbReference type="Proteomes" id="UP001234989">
    <property type="component" value="Chromosome 5"/>
</dbReference>
<name>A0AAF0QUC5_SOLVR</name>
<protein>
    <submittedName>
        <fullName evidence="2">Uncharacterized protein</fullName>
    </submittedName>
</protein>
<accession>A0AAF0QUC5</accession>
<keyword evidence="3" id="KW-1185">Reference proteome</keyword>
<sequence length="120" mass="13205">MIDAVTNSEDDCADYSPSFKILVLLVSDSGSQKTGGSLRGHLIENISMPKYFTSISYSLYGHARNRVASLHTLSYVISADKNKIKIDPQLNIVRSNDKSSDISDKDIPSASEMDFNLNDT</sequence>
<reference evidence="2" key="1">
    <citation type="submission" date="2023-08" db="EMBL/GenBank/DDBJ databases">
        <title>A de novo genome assembly of Solanum verrucosum Schlechtendal, a Mexican diploid species geographically isolated from the other diploid A-genome species in potato relatives.</title>
        <authorList>
            <person name="Hosaka K."/>
        </authorList>
    </citation>
    <scope>NUCLEOTIDE SEQUENCE</scope>
    <source>
        <tissue evidence="2">Young leaves</tissue>
    </source>
</reference>
<proteinExistence type="predicted"/>
<feature type="compositionally biased region" description="Basic and acidic residues" evidence="1">
    <location>
        <begin position="95"/>
        <end position="107"/>
    </location>
</feature>
<evidence type="ECO:0000256" key="1">
    <source>
        <dbReference type="SAM" id="MobiDB-lite"/>
    </source>
</evidence>
<evidence type="ECO:0000313" key="3">
    <source>
        <dbReference type="Proteomes" id="UP001234989"/>
    </source>
</evidence>
<gene>
    <name evidence="2" type="ORF">MTR67_023879</name>
</gene>
<dbReference type="EMBL" id="CP133616">
    <property type="protein sequence ID" value="WMV30494.1"/>
    <property type="molecule type" value="Genomic_DNA"/>
</dbReference>
<dbReference type="AlphaFoldDB" id="A0AAF0QUC5"/>
<feature type="region of interest" description="Disordered" evidence="1">
    <location>
        <begin position="95"/>
        <end position="120"/>
    </location>
</feature>
<organism evidence="2 3">
    <name type="scientific">Solanum verrucosum</name>
    <dbReference type="NCBI Taxonomy" id="315347"/>
    <lineage>
        <taxon>Eukaryota</taxon>
        <taxon>Viridiplantae</taxon>
        <taxon>Streptophyta</taxon>
        <taxon>Embryophyta</taxon>
        <taxon>Tracheophyta</taxon>
        <taxon>Spermatophyta</taxon>
        <taxon>Magnoliopsida</taxon>
        <taxon>eudicotyledons</taxon>
        <taxon>Gunneridae</taxon>
        <taxon>Pentapetalae</taxon>
        <taxon>asterids</taxon>
        <taxon>lamiids</taxon>
        <taxon>Solanales</taxon>
        <taxon>Solanaceae</taxon>
        <taxon>Solanoideae</taxon>
        <taxon>Solaneae</taxon>
        <taxon>Solanum</taxon>
    </lineage>
</organism>